<keyword evidence="2" id="KW-1185">Reference proteome</keyword>
<comment type="caution">
    <text evidence="1">The sequence shown here is derived from an EMBL/GenBank/DDBJ whole genome shotgun (WGS) entry which is preliminary data.</text>
</comment>
<dbReference type="OrthoDB" id="881763at2"/>
<evidence type="ECO:0008006" key="3">
    <source>
        <dbReference type="Google" id="ProtNLM"/>
    </source>
</evidence>
<evidence type="ECO:0000313" key="1">
    <source>
        <dbReference type="EMBL" id="MUV04982.1"/>
    </source>
</evidence>
<dbReference type="Pfam" id="PF19765">
    <property type="entry name" value="DUF6252"/>
    <property type="match status" value="1"/>
</dbReference>
<dbReference type="Proteomes" id="UP000433945">
    <property type="component" value="Unassembled WGS sequence"/>
</dbReference>
<gene>
    <name evidence="1" type="ORF">GN157_14795</name>
</gene>
<protein>
    <recommendedName>
        <fullName evidence="3">Lipoprotein</fullName>
    </recommendedName>
</protein>
<dbReference type="InterPro" id="IPR046219">
    <property type="entry name" value="DUF6252"/>
</dbReference>
<organism evidence="1 2">
    <name type="scientific">Flavobacterium rakeshii</name>
    <dbReference type="NCBI Taxonomy" id="1038845"/>
    <lineage>
        <taxon>Bacteria</taxon>
        <taxon>Pseudomonadati</taxon>
        <taxon>Bacteroidota</taxon>
        <taxon>Flavobacteriia</taxon>
        <taxon>Flavobacteriales</taxon>
        <taxon>Flavobacteriaceae</taxon>
        <taxon>Flavobacterium</taxon>
    </lineage>
</organism>
<sequence length="180" mass="20009">MKYLFLTLVLLTGITACNNDDDKAAQDPVNLLPAATQTGENTFGCLLDGEVFLPSGGINPLDCVYQYVDGGYYLGLQGNKRNSDGDLVGISIGTNELQIFQNETYQLLENRSGNALAIYSFYSNSINNYYTSQTHTGELTITKLDTENQIVSGTFWFDVQDNQGVVHQIREGRFDMQYTK</sequence>
<dbReference type="RefSeq" id="WP_157484274.1">
    <property type="nucleotide sequence ID" value="NZ_JAZDQD010000006.1"/>
</dbReference>
<dbReference type="AlphaFoldDB" id="A0A6N8HGW8"/>
<name>A0A6N8HGW8_9FLAO</name>
<reference evidence="1 2" key="1">
    <citation type="submission" date="2019-12" db="EMBL/GenBank/DDBJ databases">
        <authorList>
            <person name="Sun J.-Q."/>
        </authorList>
    </citation>
    <scope>NUCLEOTIDE SEQUENCE [LARGE SCALE GENOMIC DNA]</scope>
    <source>
        <strain evidence="1 2">JCM 17928</strain>
    </source>
</reference>
<dbReference type="PROSITE" id="PS51257">
    <property type="entry name" value="PROKAR_LIPOPROTEIN"/>
    <property type="match status" value="1"/>
</dbReference>
<dbReference type="EMBL" id="WOWP01000057">
    <property type="protein sequence ID" value="MUV04982.1"/>
    <property type="molecule type" value="Genomic_DNA"/>
</dbReference>
<accession>A0A6N8HGW8</accession>
<evidence type="ECO:0000313" key="2">
    <source>
        <dbReference type="Proteomes" id="UP000433945"/>
    </source>
</evidence>
<proteinExistence type="predicted"/>